<keyword evidence="4" id="KW-0540">Nuclease</keyword>
<dbReference type="OMA" id="DIARRNC"/>
<dbReference type="PANTHER" id="PTHR22930">
    <property type="match status" value="1"/>
</dbReference>
<keyword evidence="6" id="KW-0378">Hydrolase</keyword>
<keyword evidence="7" id="KW-0539">Nucleus</keyword>
<dbReference type="GO" id="GO:0004518">
    <property type="term" value="F:nuclease activity"/>
    <property type="evidence" value="ECO:0007669"/>
    <property type="project" value="UniProtKB-KW"/>
</dbReference>
<dbReference type="GeneID" id="119741964"/>
<dbReference type="GO" id="GO:0016787">
    <property type="term" value="F:hydrolase activity"/>
    <property type="evidence" value="ECO:0007669"/>
    <property type="project" value="UniProtKB-KW"/>
</dbReference>
<dbReference type="OrthoDB" id="6577461at2759"/>
<dbReference type="InterPro" id="IPR045249">
    <property type="entry name" value="HARBI1-like"/>
</dbReference>
<protein>
    <recommendedName>
        <fullName evidence="8">DDE Tnp4 domain-containing protein</fullName>
    </recommendedName>
</protein>
<evidence type="ECO:0000256" key="1">
    <source>
        <dbReference type="ARBA" id="ARBA00001968"/>
    </source>
</evidence>
<dbReference type="GO" id="GO:0046872">
    <property type="term" value="F:metal ion binding"/>
    <property type="evidence" value="ECO:0007669"/>
    <property type="project" value="UniProtKB-KW"/>
</dbReference>
<comment type="subcellular location">
    <subcellularLocation>
        <location evidence="2">Nucleus</location>
    </subcellularLocation>
</comment>
<evidence type="ECO:0000313" key="9">
    <source>
        <dbReference type="EnsemblMetazoa" id="XP_038073863.1"/>
    </source>
</evidence>
<name>A0A914BCA8_PATMI</name>
<comment type="similarity">
    <text evidence="3">Belongs to the HARBI1 family.</text>
</comment>
<keyword evidence="5" id="KW-0479">Metal-binding</keyword>
<sequence length="302" mass="33705">MADLGESGLKEPGYCGGHQPISMEKMTLLTLWYLANQESMRGIADRFDVAKSSVHIVVHKLTHHVAHKLAQKYINWPTPHLMPSVTSDFKSRANFPGVLGALDGSHIPIEAPSAHQLEYNNRKMTHSVILQAVCDNSKKFTNCFAGYPGSAHDSRVLHSSQLFIQAEADKHKLFPSDAYHLVADTAYPLHSWLITPFKDTGSLTPQQTRYNTKLCQTRVVIECAFGLLKGRFRRLKMVVCKVESIPDIIITCCVLHNMCLMNDSDELLEIQDMDVGMNGSGRVCGFESSQGKIKRNYLVASM</sequence>
<dbReference type="Proteomes" id="UP000887568">
    <property type="component" value="Unplaced"/>
</dbReference>
<dbReference type="RefSeq" id="XP_038073863.1">
    <property type="nucleotide sequence ID" value="XM_038217935.1"/>
</dbReference>
<evidence type="ECO:0000256" key="3">
    <source>
        <dbReference type="ARBA" id="ARBA00006958"/>
    </source>
</evidence>
<dbReference type="InterPro" id="IPR027806">
    <property type="entry name" value="HARBI1_dom"/>
</dbReference>
<proteinExistence type="inferred from homology"/>
<evidence type="ECO:0000256" key="5">
    <source>
        <dbReference type="ARBA" id="ARBA00022723"/>
    </source>
</evidence>
<evidence type="ECO:0000256" key="7">
    <source>
        <dbReference type="ARBA" id="ARBA00023242"/>
    </source>
</evidence>
<dbReference type="PANTHER" id="PTHR22930:SF85">
    <property type="entry name" value="GH03217P-RELATED"/>
    <property type="match status" value="1"/>
</dbReference>
<dbReference type="EnsemblMetazoa" id="XM_038217935.1">
    <property type="protein sequence ID" value="XP_038073863.1"/>
    <property type="gene ID" value="LOC119741964"/>
</dbReference>
<keyword evidence="10" id="KW-1185">Reference proteome</keyword>
<evidence type="ECO:0000259" key="8">
    <source>
        <dbReference type="Pfam" id="PF13359"/>
    </source>
</evidence>
<feature type="domain" description="DDE Tnp4" evidence="8">
    <location>
        <begin position="102"/>
        <end position="257"/>
    </location>
</feature>
<dbReference type="GO" id="GO:0005634">
    <property type="term" value="C:nucleus"/>
    <property type="evidence" value="ECO:0007669"/>
    <property type="project" value="UniProtKB-SubCell"/>
</dbReference>
<evidence type="ECO:0000313" key="10">
    <source>
        <dbReference type="Proteomes" id="UP000887568"/>
    </source>
</evidence>
<comment type="cofactor">
    <cofactor evidence="1">
        <name>a divalent metal cation</name>
        <dbReference type="ChEBI" id="CHEBI:60240"/>
    </cofactor>
</comment>
<evidence type="ECO:0000256" key="2">
    <source>
        <dbReference type="ARBA" id="ARBA00004123"/>
    </source>
</evidence>
<dbReference type="Pfam" id="PF13359">
    <property type="entry name" value="DDE_Tnp_4"/>
    <property type="match status" value="1"/>
</dbReference>
<evidence type="ECO:0000256" key="4">
    <source>
        <dbReference type="ARBA" id="ARBA00022722"/>
    </source>
</evidence>
<evidence type="ECO:0000256" key="6">
    <source>
        <dbReference type="ARBA" id="ARBA00022801"/>
    </source>
</evidence>
<organism evidence="9 10">
    <name type="scientific">Patiria miniata</name>
    <name type="common">Bat star</name>
    <name type="synonym">Asterina miniata</name>
    <dbReference type="NCBI Taxonomy" id="46514"/>
    <lineage>
        <taxon>Eukaryota</taxon>
        <taxon>Metazoa</taxon>
        <taxon>Echinodermata</taxon>
        <taxon>Eleutherozoa</taxon>
        <taxon>Asterozoa</taxon>
        <taxon>Asteroidea</taxon>
        <taxon>Valvatacea</taxon>
        <taxon>Valvatida</taxon>
        <taxon>Asterinidae</taxon>
        <taxon>Patiria</taxon>
    </lineage>
</organism>
<dbReference type="AlphaFoldDB" id="A0A914BCA8"/>
<reference evidence="9" key="1">
    <citation type="submission" date="2022-11" db="UniProtKB">
        <authorList>
            <consortium name="EnsemblMetazoa"/>
        </authorList>
    </citation>
    <scope>IDENTIFICATION</scope>
</reference>
<accession>A0A914BCA8</accession>